<proteinExistence type="predicted"/>
<sequence length="57" mass="6236">MTKKWYQSKALWLGILMVVAAGIEYINGLPVGTTILQAVSGILTIIIRFVTKTSIGR</sequence>
<name>A0A6M3IGC6_9ZZZZ</name>
<protein>
    <recommendedName>
        <fullName evidence="3">Holin</fullName>
    </recommendedName>
</protein>
<keyword evidence="1" id="KW-0812">Transmembrane</keyword>
<accession>A0A6M3IGC6</accession>
<reference evidence="2" key="1">
    <citation type="submission" date="2020-03" db="EMBL/GenBank/DDBJ databases">
        <title>The deep terrestrial virosphere.</title>
        <authorList>
            <person name="Holmfeldt K."/>
            <person name="Nilsson E."/>
            <person name="Simone D."/>
            <person name="Lopez-Fernandez M."/>
            <person name="Wu X."/>
            <person name="de Brujin I."/>
            <person name="Lundin D."/>
            <person name="Andersson A."/>
            <person name="Bertilsson S."/>
            <person name="Dopson M."/>
        </authorList>
    </citation>
    <scope>NUCLEOTIDE SEQUENCE</scope>
    <source>
        <strain evidence="2">MM415B01838</strain>
    </source>
</reference>
<feature type="transmembrane region" description="Helical" evidence="1">
    <location>
        <begin position="32"/>
        <end position="51"/>
    </location>
</feature>
<dbReference type="AlphaFoldDB" id="A0A6M3IGC6"/>
<dbReference type="EMBL" id="MT141221">
    <property type="protein sequence ID" value="QJA56474.1"/>
    <property type="molecule type" value="Genomic_DNA"/>
</dbReference>
<organism evidence="2">
    <name type="scientific">viral metagenome</name>
    <dbReference type="NCBI Taxonomy" id="1070528"/>
    <lineage>
        <taxon>unclassified sequences</taxon>
        <taxon>metagenomes</taxon>
        <taxon>organismal metagenomes</taxon>
    </lineage>
</organism>
<evidence type="ECO:0008006" key="3">
    <source>
        <dbReference type="Google" id="ProtNLM"/>
    </source>
</evidence>
<keyword evidence="1" id="KW-0472">Membrane</keyword>
<evidence type="ECO:0000256" key="1">
    <source>
        <dbReference type="SAM" id="Phobius"/>
    </source>
</evidence>
<evidence type="ECO:0000313" key="2">
    <source>
        <dbReference type="EMBL" id="QJA56474.1"/>
    </source>
</evidence>
<gene>
    <name evidence="2" type="ORF">MM415B01838_0012</name>
</gene>
<keyword evidence="1" id="KW-1133">Transmembrane helix</keyword>